<evidence type="ECO:0000313" key="8">
    <source>
        <dbReference type="EMBL" id="SVD10674.1"/>
    </source>
</evidence>
<comment type="similarity">
    <text evidence="2">Belongs to the nucleobase:cation symporter-2 (NCS2) (TC 2.A.40) family.</text>
</comment>
<keyword evidence="4 7" id="KW-0812">Transmembrane</keyword>
<feature type="transmembrane region" description="Helical" evidence="7">
    <location>
        <begin position="199"/>
        <end position="219"/>
    </location>
</feature>
<feature type="transmembrane region" description="Helical" evidence="7">
    <location>
        <begin position="239"/>
        <end position="258"/>
    </location>
</feature>
<keyword evidence="5 7" id="KW-1133">Transmembrane helix</keyword>
<keyword evidence="3" id="KW-0813">Transport</keyword>
<name>A0A382SLA1_9ZZZZ</name>
<evidence type="ECO:0000256" key="6">
    <source>
        <dbReference type="ARBA" id="ARBA00023136"/>
    </source>
</evidence>
<evidence type="ECO:0000256" key="1">
    <source>
        <dbReference type="ARBA" id="ARBA00004141"/>
    </source>
</evidence>
<accession>A0A382SLA1</accession>
<protein>
    <recommendedName>
        <fullName evidence="9">Xanthine/uracil/vitamin C permease</fullName>
    </recommendedName>
</protein>
<dbReference type="GO" id="GO:0005886">
    <property type="term" value="C:plasma membrane"/>
    <property type="evidence" value="ECO:0007669"/>
    <property type="project" value="TreeGrafter"/>
</dbReference>
<evidence type="ECO:0000256" key="7">
    <source>
        <dbReference type="SAM" id="Phobius"/>
    </source>
</evidence>
<comment type="subcellular location">
    <subcellularLocation>
        <location evidence="1">Membrane</location>
        <topology evidence="1">Multi-pass membrane protein</topology>
    </subcellularLocation>
</comment>
<organism evidence="8">
    <name type="scientific">marine metagenome</name>
    <dbReference type="NCBI Taxonomy" id="408172"/>
    <lineage>
        <taxon>unclassified sequences</taxon>
        <taxon>metagenomes</taxon>
        <taxon>ecological metagenomes</taxon>
    </lineage>
</organism>
<dbReference type="GO" id="GO:0042907">
    <property type="term" value="F:xanthine transmembrane transporter activity"/>
    <property type="evidence" value="ECO:0007669"/>
    <property type="project" value="TreeGrafter"/>
</dbReference>
<proteinExistence type="inferred from homology"/>
<feature type="transmembrane region" description="Helical" evidence="7">
    <location>
        <begin position="76"/>
        <end position="96"/>
    </location>
</feature>
<sequence length="261" mass="27819">MTQQAVHDPTRLSFESAFLGFQHMLASFGGILTAPLIIAMGMGLSLQETSYLVSSSLVVSGLATFIQIVRVGPIGSGLLSIQGTSFAFVGPFIYAYETMAQHLLPSEALGTLFGSAATCAAAVFVLSYFVKSLRTIITTNVSGTTLILIGISLIVITLQNIHLAYQEMGSMGWQVLVIAGGVFVSVLGCSFFGLRLLKIASVAIGLAVGLIMAMFFGLVDWVLLEKADAIFVLDPLRHGWQLDWAVVMVLFPIFLVSATES</sequence>
<evidence type="ECO:0000256" key="2">
    <source>
        <dbReference type="ARBA" id="ARBA00008821"/>
    </source>
</evidence>
<dbReference type="PANTHER" id="PTHR42810">
    <property type="entry name" value="PURINE PERMEASE C1399.01C-RELATED"/>
    <property type="match status" value="1"/>
</dbReference>
<feature type="transmembrane region" description="Helical" evidence="7">
    <location>
        <begin position="171"/>
        <end position="192"/>
    </location>
</feature>
<gene>
    <name evidence="8" type="ORF">METZ01_LOCUS363528</name>
</gene>
<evidence type="ECO:0008006" key="9">
    <source>
        <dbReference type="Google" id="ProtNLM"/>
    </source>
</evidence>
<reference evidence="8" key="1">
    <citation type="submission" date="2018-05" db="EMBL/GenBank/DDBJ databases">
        <authorList>
            <person name="Lanie J.A."/>
            <person name="Ng W.-L."/>
            <person name="Kazmierczak K.M."/>
            <person name="Andrzejewski T.M."/>
            <person name="Davidsen T.M."/>
            <person name="Wayne K.J."/>
            <person name="Tettelin H."/>
            <person name="Glass J.I."/>
            <person name="Rusch D."/>
            <person name="Podicherti R."/>
            <person name="Tsui H.-C.T."/>
            <person name="Winkler M.E."/>
        </authorList>
    </citation>
    <scope>NUCLEOTIDE SEQUENCE</scope>
</reference>
<dbReference type="Pfam" id="PF00860">
    <property type="entry name" value="Xan_ur_permease"/>
    <property type="match status" value="1"/>
</dbReference>
<feature type="transmembrane region" description="Helical" evidence="7">
    <location>
        <begin position="108"/>
        <end position="129"/>
    </location>
</feature>
<feature type="transmembrane region" description="Helical" evidence="7">
    <location>
        <begin position="21"/>
        <end position="44"/>
    </location>
</feature>
<evidence type="ECO:0000256" key="4">
    <source>
        <dbReference type="ARBA" id="ARBA00022692"/>
    </source>
</evidence>
<evidence type="ECO:0000256" key="3">
    <source>
        <dbReference type="ARBA" id="ARBA00022448"/>
    </source>
</evidence>
<feature type="transmembrane region" description="Helical" evidence="7">
    <location>
        <begin position="141"/>
        <end position="165"/>
    </location>
</feature>
<dbReference type="InterPro" id="IPR006043">
    <property type="entry name" value="NCS2"/>
</dbReference>
<keyword evidence="6 7" id="KW-0472">Membrane</keyword>
<dbReference type="AlphaFoldDB" id="A0A382SLA1"/>
<dbReference type="PANTHER" id="PTHR42810:SF2">
    <property type="entry name" value="PURINE PERMEASE C1399.01C-RELATED"/>
    <property type="match status" value="1"/>
</dbReference>
<feature type="non-terminal residue" evidence="8">
    <location>
        <position position="261"/>
    </location>
</feature>
<dbReference type="EMBL" id="UINC01129936">
    <property type="protein sequence ID" value="SVD10674.1"/>
    <property type="molecule type" value="Genomic_DNA"/>
</dbReference>
<evidence type="ECO:0000256" key="5">
    <source>
        <dbReference type="ARBA" id="ARBA00022989"/>
    </source>
</evidence>